<dbReference type="EMBL" id="ML208328">
    <property type="protein sequence ID" value="TFK69572.1"/>
    <property type="molecule type" value="Genomic_DNA"/>
</dbReference>
<protein>
    <submittedName>
        <fullName evidence="1">Uncharacterized protein</fullName>
    </submittedName>
</protein>
<evidence type="ECO:0000313" key="2">
    <source>
        <dbReference type="Proteomes" id="UP000308600"/>
    </source>
</evidence>
<evidence type="ECO:0000313" key="1">
    <source>
        <dbReference type="EMBL" id="TFK69572.1"/>
    </source>
</evidence>
<dbReference type="Proteomes" id="UP000308600">
    <property type="component" value="Unassembled WGS sequence"/>
</dbReference>
<proteinExistence type="predicted"/>
<gene>
    <name evidence="1" type="ORF">BDN72DRAFT_767731</name>
</gene>
<organism evidence="1 2">
    <name type="scientific">Pluteus cervinus</name>
    <dbReference type="NCBI Taxonomy" id="181527"/>
    <lineage>
        <taxon>Eukaryota</taxon>
        <taxon>Fungi</taxon>
        <taxon>Dikarya</taxon>
        <taxon>Basidiomycota</taxon>
        <taxon>Agaricomycotina</taxon>
        <taxon>Agaricomycetes</taxon>
        <taxon>Agaricomycetidae</taxon>
        <taxon>Agaricales</taxon>
        <taxon>Pluteineae</taxon>
        <taxon>Pluteaceae</taxon>
        <taxon>Pluteus</taxon>
    </lineage>
</organism>
<accession>A0ACD3AVG2</accession>
<keyword evidence="2" id="KW-1185">Reference proteome</keyword>
<reference evidence="1 2" key="1">
    <citation type="journal article" date="2019" name="Nat. Ecol. Evol.">
        <title>Megaphylogeny resolves global patterns of mushroom evolution.</title>
        <authorList>
            <person name="Varga T."/>
            <person name="Krizsan K."/>
            <person name="Foldi C."/>
            <person name="Dima B."/>
            <person name="Sanchez-Garcia M."/>
            <person name="Sanchez-Ramirez S."/>
            <person name="Szollosi G.J."/>
            <person name="Szarkandi J.G."/>
            <person name="Papp V."/>
            <person name="Albert L."/>
            <person name="Andreopoulos W."/>
            <person name="Angelini C."/>
            <person name="Antonin V."/>
            <person name="Barry K.W."/>
            <person name="Bougher N.L."/>
            <person name="Buchanan P."/>
            <person name="Buyck B."/>
            <person name="Bense V."/>
            <person name="Catcheside P."/>
            <person name="Chovatia M."/>
            <person name="Cooper J."/>
            <person name="Damon W."/>
            <person name="Desjardin D."/>
            <person name="Finy P."/>
            <person name="Geml J."/>
            <person name="Haridas S."/>
            <person name="Hughes K."/>
            <person name="Justo A."/>
            <person name="Karasinski D."/>
            <person name="Kautmanova I."/>
            <person name="Kiss B."/>
            <person name="Kocsube S."/>
            <person name="Kotiranta H."/>
            <person name="LaButti K.M."/>
            <person name="Lechner B.E."/>
            <person name="Liimatainen K."/>
            <person name="Lipzen A."/>
            <person name="Lukacs Z."/>
            <person name="Mihaltcheva S."/>
            <person name="Morgado L.N."/>
            <person name="Niskanen T."/>
            <person name="Noordeloos M.E."/>
            <person name="Ohm R.A."/>
            <person name="Ortiz-Santana B."/>
            <person name="Ovrebo C."/>
            <person name="Racz N."/>
            <person name="Riley R."/>
            <person name="Savchenko A."/>
            <person name="Shiryaev A."/>
            <person name="Soop K."/>
            <person name="Spirin V."/>
            <person name="Szebenyi C."/>
            <person name="Tomsovsky M."/>
            <person name="Tulloss R.E."/>
            <person name="Uehling J."/>
            <person name="Grigoriev I.V."/>
            <person name="Vagvolgyi C."/>
            <person name="Papp T."/>
            <person name="Martin F.M."/>
            <person name="Miettinen O."/>
            <person name="Hibbett D.S."/>
            <person name="Nagy L.G."/>
        </authorList>
    </citation>
    <scope>NUCLEOTIDE SEQUENCE [LARGE SCALE GENOMIC DNA]</scope>
    <source>
        <strain evidence="1 2">NL-1719</strain>
    </source>
</reference>
<name>A0ACD3AVG2_9AGAR</name>
<sequence>MYTNNPYAQGGWSNSANTHSVNDGTWGTLLPQAPTYGALPSSTSGTPPSTLTFYFTEFSPDLLNCVVVGPQSKVYYKVIPGPPGLTYVQKPDNSSILCIEWQQHPMIEVREIVPRQAVGQWMLPAADGKSRIFEVKGRRYVWTAENNFISLYSVYPSPSDLNARISNGKPGSIVLEITTNAISAGLLEVAIASVVLLKCGRNID</sequence>